<protein>
    <submittedName>
        <fullName evidence="1">Uncharacterized protein</fullName>
    </submittedName>
</protein>
<accession>A0ABR8FE93</accession>
<evidence type="ECO:0000313" key="1">
    <source>
        <dbReference type="EMBL" id="MBD2568294.1"/>
    </source>
</evidence>
<name>A0ABR8FE93_9NOST</name>
<organism evidence="1 2">
    <name type="scientific">Anabaena lutea FACHB-196</name>
    <dbReference type="NCBI Taxonomy" id="2692881"/>
    <lineage>
        <taxon>Bacteria</taxon>
        <taxon>Bacillati</taxon>
        <taxon>Cyanobacteriota</taxon>
        <taxon>Cyanophyceae</taxon>
        <taxon>Nostocales</taxon>
        <taxon>Nostocaceae</taxon>
        <taxon>Anabaena</taxon>
    </lineage>
</organism>
<evidence type="ECO:0000313" key="2">
    <source>
        <dbReference type="Proteomes" id="UP000640531"/>
    </source>
</evidence>
<dbReference type="Proteomes" id="UP000640531">
    <property type="component" value="Unassembled WGS sequence"/>
</dbReference>
<dbReference type="RefSeq" id="WP_190714100.1">
    <property type="nucleotide sequence ID" value="NZ_JACJST010000008.1"/>
</dbReference>
<keyword evidence="2" id="KW-1185">Reference proteome</keyword>
<proteinExistence type="predicted"/>
<comment type="caution">
    <text evidence="1">The sequence shown here is derived from an EMBL/GenBank/DDBJ whole genome shotgun (WGS) entry which is preliminary data.</text>
</comment>
<sequence length="93" mass="10883">MFPSISVAELSAILPDYILPQGTGEMRTRGEEDTGKIKNSLFTNYQLRITHYQLPITNYQLPITNYQLPITNYELRITNYQLPITNYQLYDSY</sequence>
<reference evidence="1 2" key="1">
    <citation type="journal article" date="2020" name="ISME J.">
        <title>Comparative genomics reveals insights into cyanobacterial evolution and habitat adaptation.</title>
        <authorList>
            <person name="Chen M.Y."/>
            <person name="Teng W.K."/>
            <person name="Zhao L."/>
            <person name="Hu C.X."/>
            <person name="Zhou Y.K."/>
            <person name="Han B.P."/>
            <person name="Song L.R."/>
            <person name="Shu W.S."/>
        </authorList>
    </citation>
    <scope>NUCLEOTIDE SEQUENCE [LARGE SCALE GENOMIC DNA]</scope>
    <source>
        <strain evidence="1 2">FACHB-196</strain>
    </source>
</reference>
<dbReference type="EMBL" id="JACJST010000008">
    <property type="protein sequence ID" value="MBD2568294.1"/>
    <property type="molecule type" value="Genomic_DNA"/>
</dbReference>
<gene>
    <name evidence="1" type="ORF">H6G59_10345</name>
</gene>